<evidence type="ECO:0000256" key="14">
    <source>
        <dbReference type="PIRSR" id="PIRSR005096-3"/>
    </source>
</evidence>
<dbReference type="PANTHER" id="PTHR10091:SF0">
    <property type="entry name" value="GALACTOSE MUTAROTASE"/>
    <property type="match status" value="1"/>
</dbReference>
<gene>
    <name evidence="15" type="ORF">H9853_01155</name>
</gene>
<reference evidence="15" key="1">
    <citation type="journal article" date="2021" name="PeerJ">
        <title>Extensive microbial diversity within the chicken gut microbiome revealed by metagenomics and culture.</title>
        <authorList>
            <person name="Gilroy R."/>
            <person name="Ravi A."/>
            <person name="Getino M."/>
            <person name="Pursley I."/>
            <person name="Horton D.L."/>
            <person name="Alikhan N.F."/>
            <person name="Baker D."/>
            <person name="Gharbi K."/>
            <person name="Hall N."/>
            <person name="Watson M."/>
            <person name="Adriaenssens E.M."/>
            <person name="Foster-Nyarko E."/>
            <person name="Jarju S."/>
            <person name="Secka A."/>
            <person name="Antonio M."/>
            <person name="Oren A."/>
            <person name="Chaudhuri R.R."/>
            <person name="La Ragione R."/>
            <person name="Hildebrand F."/>
            <person name="Pallen M.J."/>
        </authorList>
    </citation>
    <scope>NUCLEOTIDE SEQUENCE</scope>
    <source>
        <strain evidence="15">1719</strain>
    </source>
</reference>
<feature type="active site" description="Proton donor" evidence="12">
    <location>
        <position position="212"/>
    </location>
</feature>
<evidence type="ECO:0000256" key="1">
    <source>
        <dbReference type="ARBA" id="ARBA00001614"/>
    </source>
</evidence>
<evidence type="ECO:0000256" key="9">
    <source>
        <dbReference type="ARBA" id="ARBA00023235"/>
    </source>
</evidence>
<dbReference type="GO" id="GO:0030246">
    <property type="term" value="F:carbohydrate binding"/>
    <property type="evidence" value="ECO:0007669"/>
    <property type="project" value="InterPro"/>
</dbReference>
<dbReference type="NCBIfam" id="NF008277">
    <property type="entry name" value="PRK11055.1"/>
    <property type="match status" value="1"/>
</dbReference>
<dbReference type="GO" id="GO:0006006">
    <property type="term" value="P:glucose metabolic process"/>
    <property type="evidence" value="ECO:0007669"/>
    <property type="project" value="TreeGrafter"/>
</dbReference>
<evidence type="ECO:0000256" key="13">
    <source>
        <dbReference type="PIRSR" id="PIRSR005096-2"/>
    </source>
</evidence>
<dbReference type="InterPro" id="IPR008183">
    <property type="entry name" value="Aldose_1/G6P_1-epimerase"/>
</dbReference>
<organism evidence="15 16">
    <name type="scientific">Candidatus Sphingobacterium stercoripullorum</name>
    <dbReference type="NCBI Taxonomy" id="2838759"/>
    <lineage>
        <taxon>Bacteria</taxon>
        <taxon>Pseudomonadati</taxon>
        <taxon>Bacteroidota</taxon>
        <taxon>Sphingobacteriia</taxon>
        <taxon>Sphingobacteriales</taxon>
        <taxon>Sphingobacteriaceae</taxon>
        <taxon>Sphingobacterium</taxon>
    </lineage>
</organism>
<proteinExistence type="inferred from homology"/>
<sequence>MKIRNLVGFLLVGSVATLSIGCQNFPKENQEQEQSMRIDQEAFASIIDGKEIELYTLSNDLGTKVYLTNYGARVVGLEVSDKEGNPVDVVLGFNKADDYNNPKEPYYGAIVGPYGNRIANASFALDDTTYELVANDGENTLHGGDKGLHFIGWDAEQKDNRVTFTYLHADGQEGFPGNVEMKVTYTLEDDNSLVIDYEAETDKNTVLNLTNHAYFNLNGEGSGSIENHILQIFAEQYTPVNNNLIPTGELEDLAGTPLDFSSPKTIGQDIKQDHPQLEYGKGYDHNFVLSGKKVGELNHAARLIGDQSGIVMDVYTKEPGVQFYSGNFMNEHTVLKSGAKDSFRTALCLETQHYPDSPNHAEFPSTELKVGDKYRTTTVYAFSTEQ</sequence>
<evidence type="ECO:0000256" key="5">
    <source>
        <dbReference type="ARBA" id="ARBA00011245"/>
    </source>
</evidence>
<dbReference type="EC" id="5.1.3.3" evidence="6 11"/>
<evidence type="ECO:0000256" key="10">
    <source>
        <dbReference type="ARBA" id="ARBA00023277"/>
    </source>
</evidence>
<evidence type="ECO:0000313" key="15">
    <source>
        <dbReference type="EMBL" id="HIX53604.1"/>
    </source>
</evidence>
<dbReference type="CDD" id="cd09019">
    <property type="entry name" value="galactose_mutarotase_like"/>
    <property type="match status" value="1"/>
</dbReference>
<comment type="pathway">
    <text evidence="3 11">Carbohydrate metabolism; hexose metabolism.</text>
</comment>
<protein>
    <recommendedName>
        <fullName evidence="7 11">Aldose 1-epimerase</fullName>
        <ecNumber evidence="6 11">5.1.3.3</ecNumber>
    </recommendedName>
</protein>
<evidence type="ECO:0000256" key="11">
    <source>
        <dbReference type="PIRNR" id="PIRNR005096"/>
    </source>
</evidence>
<dbReference type="PROSITE" id="PS00545">
    <property type="entry name" value="ALDOSE_1_EPIMERASE"/>
    <property type="match status" value="1"/>
</dbReference>
<dbReference type="InterPro" id="IPR047215">
    <property type="entry name" value="Galactose_mutarotase-like"/>
</dbReference>
<dbReference type="PROSITE" id="PS51257">
    <property type="entry name" value="PROKAR_LIPOPROTEIN"/>
    <property type="match status" value="1"/>
</dbReference>
<feature type="binding site" evidence="13">
    <location>
        <position position="284"/>
    </location>
    <ligand>
        <name>beta-D-galactose</name>
        <dbReference type="ChEBI" id="CHEBI:27667"/>
    </ligand>
</feature>
<comment type="similarity">
    <text evidence="4 11">Belongs to the aldose epimerase family.</text>
</comment>
<evidence type="ECO:0000256" key="6">
    <source>
        <dbReference type="ARBA" id="ARBA00013185"/>
    </source>
</evidence>
<dbReference type="GO" id="GO:0004034">
    <property type="term" value="F:aldose 1-epimerase activity"/>
    <property type="evidence" value="ECO:0007669"/>
    <property type="project" value="UniProtKB-EC"/>
</dbReference>
<evidence type="ECO:0000256" key="7">
    <source>
        <dbReference type="ARBA" id="ARBA00014165"/>
    </source>
</evidence>
<dbReference type="InterPro" id="IPR018052">
    <property type="entry name" value="Ald1_epimerase_CS"/>
</dbReference>
<evidence type="ECO:0000256" key="12">
    <source>
        <dbReference type="PIRSR" id="PIRSR005096-1"/>
    </source>
</evidence>
<dbReference type="PANTHER" id="PTHR10091">
    <property type="entry name" value="ALDOSE-1-EPIMERASE"/>
    <property type="match status" value="1"/>
</dbReference>
<reference evidence="15" key="2">
    <citation type="submission" date="2021-04" db="EMBL/GenBank/DDBJ databases">
        <authorList>
            <person name="Gilroy R."/>
        </authorList>
    </citation>
    <scope>NUCLEOTIDE SEQUENCE</scope>
    <source>
        <strain evidence="15">1719</strain>
    </source>
</reference>
<feature type="binding site" evidence="14">
    <location>
        <begin position="212"/>
        <end position="214"/>
    </location>
    <ligand>
        <name>beta-D-galactose</name>
        <dbReference type="ChEBI" id="CHEBI:27667"/>
    </ligand>
</feature>
<comment type="subunit">
    <text evidence="5">Monomer.</text>
</comment>
<comment type="catalytic activity">
    <reaction evidence="1 11">
        <text>alpha-D-glucose = beta-D-glucose</text>
        <dbReference type="Rhea" id="RHEA:10264"/>
        <dbReference type="ChEBI" id="CHEBI:15903"/>
        <dbReference type="ChEBI" id="CHEBI:17925"/>
        <dbReference type="EC" id="5.1.3.3"/>
    </reaction>
</comment>
<evidence type="ECO:0000256" key="3">
    <source>
        <dbReference type="ARBA" id="ARBA00005028"/>
    </source>
</evidence>
<name>A0A9D2AYA0_9SPHI</name>
<dbReference type="InterPro" id="IPR014718">
    <property type="entry name" value="GH-type_carb-bd"/>
</dbReference>
<dbReference type="SUPFAM" id="SSF74650">
    <property type="entry name" value="Galactose mutarotase-like"/>
    <property type="match status" value="1"/>
</dbReference>
<dbReference type="GO" id="GO:0033499">
    <property type="term" value="P:galactose catabolic process via UDP-galactose, Leloir pathway"/>
    <property type="evidence" value="ECO:0007669"/>
    <property type="project" value="TreeGrafter"/>
</dbReference>
<dbReference type="Pfam" id="PF01263">
    <property type="entry name" value="Aldose_epim"/>
    <property type="match status" value="1"/>
</dbReference>
<evidence type="ECO:0000256" key="2">
    <source>
        <dbReference type="ARBA" id="ARBA00001913"/>
    </source>
</evidence>
<dbReference type="PIRSF" id="PIRSF005096">
    <property type="entry name" value="GALM"/>
    <property type="match status" value="1"/>
</dbReference>
<dbReference type="GO" id="GO:0005737">
    <property type="term" value="C:cytoplasm"/>
    <property type="evidence" value="ECO:0007669"/>
    <property type="project" value="TreeGrafter"/>
</dbReference>
<evidence type="ECO:0000256" key="4">
    <source>
        <dbReference type="ARBA" id="ARBA00006206"/>
    </source>
</evidence>
<keyword evidence="9 11" id="KW-0413">Isomerase</keyword>
<evidence type="ECO:0000313" key="16">
    <source>
        <dbReference type="Proteomes" id="UP000824156"/>
    </source>
</evidence>
<dbReference type="EMBL" id="DXEZ01000031">
    <property type="protein sequence ID" value="HIX53604.1"/>
    <property type="molecule type" value="Genomic_DNA"/>
</dbReference>
<keyword evidence="10 11" id="KW-0119">Carbohydrate metabolism</keyword>
<feature type="binding site" evidence="14">
    <location>
        <begin position="116"/>
        <end position="117"/>
    </location>
    <ligand>
        <name>beta-D-galactose</name>
        <dbReference type="ChEBI" id="CHEBI:27667"/>
    </ligand>
</feature>
<comment type="cofactor">
    <cofactor evidence="2">
        <name>Ca(2+)</name>
        <dbReference type="ChEBI" id="CHEBI:29108"/>
    </cofactor>
</comment>
<comment type="caution">
    <text evidence="15">The sequence shown here is derived from an EMBL/GenBank/DDBJ whole genome shotgun (WGS) entry which is preliminary data.</text>
</comment>
<dbReference type="InterPro" id="IPR015443">
    <property type="entry name" value="Aldose_1-epimerase"/>
</dbReference>
<accession>A0A9D2AYA0</accession>
<dbReference type="AlphaFoldDB" id="A0A9D2AYA0"/>
<evidence type="ECO:0000256" key="8">
    <source>
        <dbReference type="ARBA" id="ARBA00022837"/>
    </source>
</evidence>
<keyword evidence="8" id="KW-0106">Calcium</keyword>
<dbReference type="InterPro" id="IPR011013">
    <property type="entry name" value="Gal_mutarotase_sf_dom"/>
</dbReference>
<dbReference type="Gene3D" id="2.70.98.10">
    <property type="match status" value="1"/>
</dbReference>
<feature type="active site" description="Proton acceptor" evidence="12">
    <location>
        <position position="350"/>
    </location>
</feature>
<dbReference type="Proteomes" id="UP000824156">
    <property type="component" value="Unassembled WGS sequence"/>
</dbReference>